<dbReference type="PANTHER" id="PTHR37943:SF1">
    <property type="entry name" value="PROTEIN VES"/>
    <property type="match status" value="1"/>
</dbReference>
<evidence type="ECO:0000313" key="2">
    <source>
        <dbReference type="Proteomes" id="UP000077098"/>
    </source>
</evidence>
<dbReference type="SUPFAM" id="SSF51182">
    <property type="entry name" value="RmlC-like cupins"/>
    <property type="match status" value="1"/>
</dbReference>
<dbReference type="AlphaFoldDB" id="A0A176XH11"/>
<name>A0A176XH11_AGRTU</name>
<dbReference type="CDD" id="cd20293">
    <property type="entry name" value="cupin_HutD_N"/>
    <property type="match status" value="1"/>
</dbReference>
<gene>
    <name evidence="1" type="ORF">A7J57_20945</name>
</gene>
<dbReference type="Proteomes" id="UP000077098">
    <property type="component" value="Unassembled WGS sequence"/>
</dbReference>
<dbReference type="InterPro" id="IPR014710">
    <property type="entry name" value="RmlC-like_jellyroll"/>
</dbReference>
<sequence length="179" mass="19230">MPWKNGGGVTTEIIVHPAGATMTDFDWRISMADVAQDGPFSIFPEIDRTLSILEGNGMSLSIDGKDPVALTVESAPLPFAADVPVDATLTDGPIVDLNVMSRRGHFRHRVEKHRGELRLQPALATTTFIFAVDPAAVSSGSETIDLQRRDGILIEPGAAIAVRSADQSGQFFIVTFDRG</sequence>
<evidence type="ECO:0000313" key="1">
    <source>
        <dbReference type="EMBL" id="OAE49027.1"/>
    </source>
</evidence>
<accession>A0A176XH11</accession>
<dbReference type="InterPro" id="IPR011051">
    <property type="entry name" value="RmlC_Cupin_sf"/>
</dbReference>
<reference evidence="1 2" key="1">
    <citation type="submission" date="2016-05" db="EMBL/GenBank/DDBJ databases">
        <authorList>
            <person name="Lavstsen T."/>
            <person name="Jespersen J.S."/>
        </authorList>
    </citation>
    <scope>NUCLEOTIDE SEQUENCE [LARGE SCALE GENOMIC DNA]</scope>
    <source>
        <strain evidence="1 2">KCJ1736</strain>
    </source>
</reference>
<dbReference type="PANTHER" id="PTHR37943">
    <property type="entry name" value="PROTEIN VES"/>
    <property type="match status" value="1"/>
</dbReference>
<dbReference type="EMBL" id="LXPS01000004">
    <property type="protein sequence ID" value="OAE49027.1"/>
    <property type="molecule type" value="Genomic_DNA"/>
</dbReference>
<dbReference type="Pfam" id="PF05962">
    <property type="entry name" value="HutD"/>
    <property type="match status" value="1"/>
</dbReference>
<proteinExistence type="predicted"/>
<dbReference type="Gene3D" id="2.60.120.10">
    <property type="entry name" value="Jelly Rolls"/>
    <property type="match status" value="1"/>
</dbReference>
<comment type="caution">
    <text evidence="1">The sequence shown here is derived from an EMBL/GenBank/DDBJ whole genome shotgun (WGS) entry which is preliminary data.</text>
</comment>
<protein>
    <recommendedName>
        <fullName evidence="3">HutD family protein</fullName>
    </recommendedName>
</protein>
<organism evidence="1 2">
    <name type="scientific">Agrobacterium tumefaciens</name>
    <dbReference type="NCBI Taxonomy" id="358"/>
    <lineage>
        <taxon>Bacteria</taxon>
        <taxon>Pseudomonadati</taxon>
        <taxon>Pseudomonadota</taxon>
        <taxon>Alphaproteobacteria</taxon>
        <taxon>Hyphomicrobiales</taxon>
        <taxon>Rhizobiaceae</taxon>
        <taxon>Rhizobium/Agrobacterium group</taxon>
        <taxon>Agrobacterium</taxon>
        <taxon>Agrobacterium tumefaciens complex</taxon>
    </lineage>
</organism>
<dbReference type="InterPro" id="IPR010282">
    <property type="entry name" value="Uncharacterised_HutD/Ves"/>
</dbReference>
<evidence type="ECO:0008006" key="3">
    <source>
        <dbReference type="Google" id="ProtNLM"/>
    </source>
</evidence>